<dbReference type="NCBIfam" id="TIGR00229">
    <property type="entry name" value="sensory_box"/>
    <property type="match status" value="4"/>
</dbReference>
<dbReference type="InterPro" id="IPR011495">
    <property type="entry name" value="Sig_transdc_His_kin_sub2_dim/P"/>
</dbReference>
<dbReference type="InterPro" id="IPR001610">
    <property type="entry name" value="PAC"/>
</dbReference>
<dbReference type="Pfam" id="PF13426">
    <property type="entry name" value="PAS_9"/>
    <property type="match status" value="1"/>
</dbReference>
<dbReference type="InterPro" id="IPR000700">
    <property type="entry name" value="PAS-assoc_C"/>
</dbReference>
<dbReference type="CDD" id="cd00130">
    <property type="entry name" value="PAS"/>
    <property type="match status" value="4"/>
</dbReference>
<evidence type="ECO:0000256" key="1">
    <source>
        <dbReference type="ARBA" id="ARBA00000085"/>
    </source>
</evidence>
<protein>
    <recommendedName>
        <fullName evidence="2">histidine kinase</fullName>
        <ecNumber evidence="2">2.7.13.3</ecNumber>
    </recommendedName>
</protein>
<dbReference type="SMART" id="SM00091">
    <property type="entry name" value="PAS"/>
    <property type="match status" value="4"/>
</dbReference>
<keyword evidence="3" id="KW-0597">Phosphoprotein</keyword>
<dbReference type="InterPro" id="IPR013656">
    <property type="entry name" value="PAS_4"/>
</dbReference>
<keyword evidence="10" id="KW-1185">Reference proteome</keyword>
<evidence type="ECO:0000256" key="3">
    <source>
        <dbReference type="ARBA" id="ARBA00022553"/>
    </source>
</evidence>
<feature type="coiled-coil region" evidence="6">
    <location>
        <begin position="507"/>
        <end position="538"/>
    </location>
</feature>
<comment type="catalytic activity">
    <reaction evidence="1">
        <text>ATP + protein L-histidine = ADP + protein N-phospho-L-histidine.</text>
        <dbReference type="EC" id="2.7.13.3"/>
    </reaction>
</comment>
<dbReference type="Gene3D" id="3.30.565.10">
    <property type="entry name" value="Histidine kinase-like ATPase, C-terminal domain"/>
    <property type="match status" value="1"/>
</dbReference>
<feature type="domain" description="PAC" evidence="8">
    <location>
        <begin position="337"/>
        <end position="390"/>
    </location>
</feature>
<dbReference type="InterPro" id="IPR036890">
    <property type="entry name" value="HATPase_C_sf"/>
</dbReference>
<name>A0A9X1ID94_9PROT</name>
<dbReference type="Gene3D" id="3.30.450.20">
    <property type="entry name" value="PAS domain"/>
    <property type="match status" value="4"/>
</dbReference>
<dbReference type="FunFam" id="3.30.450.20:FF:000099">
    <property type="entry name" value="Sensory box sensor histidine kinase"/>
    <property type="match status" value="2"/>
</dbReference>
<dbReference type="InterPro" id="IPR013655">
    <property type="entry name" value="PAS_fold_3"/>
</dbReference>
<dbReference type="InterPro" id="IPR052162">
    <property type="entry name" value="Sensor_kinase/Photoreceptor"/>
</dbReference>
<proteinExistence type="predicted"/>
<dbReference type="Pfam" id="PF07568">
    <property type="entry name" value="HisKA_2"/>
    <property type="match status" value="1"/>
</dbReference>
<evidence type="ECO:0000313" key="9">
    <source>
        <dbReference type="EMBL" id="MCB4822106.1"/>
    </source>
</evidence>
<dbReference type="SUPFAM" id="SSF55785">
    <property type="entry name" value="PYP-like sensor domain (PAS domain)"/>
    <property type="match status" value="4"/>
</dbReference>
<evidence type="ECO:0000256" key="4">
    <source>
        <dbReference type="ARBA" id="ARBA00022679"/>
    </source>
</evidence>
<dbReference type="RefSeq" id="WP_226607880.1">
    <property type="nucleotide sequence ID" value="NZ_JAJAQI010000012.1"/>
</dbReference>
<accession>A0A9X1ID94</accession>
<feature type="domain" description="PAS" evidence="7">
    <location>
        <begin position="391"/>
        <end position="461"/>
    </location>
</feature>
<dbReference type="Pfam" id="PF08448">
    <property type="entry name" value="PAS_4"/>
    <property type="match status" value="1"/>
</dbReference>
<dbReference type="PANTHER" id="PTHR43304:SF1">
    <property type="entry name" value="PAC DOMAIN-CONTAINING PROTEIN"/>
    <property type="match status" value="1"/>
</dbReference>
<dbReference type="PANTHER" id="PTHR43304">
    <property type="entry name" value="PHYTOCHROME-LIKE PROTEIN CPH1"/>
    <property type="match status" value="1"/>
</dbReference>
<dbReference type="GO" id="GO:0004673">
    <property type="term" value="F:protein histidine kinase activity"/>
    <property type="evidence" value="ECO:0007669"/>
    <property type="project" value="UniProtKB-EC"/>
</dbReference>
<reference evidence="9" key="1">
    <citation type="submission" date="2021-10" db="EMBL/GenBank/DDBJ databases">
        <title>Roseicella aerolatum sp. nov., isolated from aerosols of e-waste dismantling site.</title>
        <authorList>
            <person name="Qin T."/>
        </authorList>
    </citation>
    <scope>NUCLEOTIDE SEQUENCE</scope>
    <source>
        <strain evidence="9">GB24</strain>
    </source>
</reference>
<dbReference type="PROSITE" id="PS50113">
    <property type="entry name" value="PAC"/>
    <property type="match status" value="3"/>
</dbReference>
<dbReference type="InterPro" id="IPR000014">
    <property type="entry name" value="PAS"/>
</dbReference>
<keyword evidence="6" id="KW-0175">Coiled coil</keyword>
<evidence type="ECO:0000256" key="6">
    <source>
        <dbReference type="SAM" id="Coils"/>
    </source>
</evidence>
<dbReference type="EMBL" id="JAJAQI010000012">
    <property type="protein sequence ID" value="MCB4822106.1"/>
    <property type="molecule type" value="Genomic_DNA"/>
</dbReference>
<dbReference type="Pfam" id="PF08447">
    <property type="entry name" value="PAS_3"/>
    <property type="match status" value="2"/>
</dbReference>
<evidence type="ECO:0000256" key="5">
    <source>
        <dbReference type="ARBA" id="ARBA00022777"/>
    </source>
</evidence>
<evidence type="ECO:0000259" key="7">
    <source>
        <dbReference type="PROSITE" id="PS50112"/>
    </source>
</evidence>
<dbReference type="PROSITE" id="PS50112">
    <property type="entry name" value="PAS"/>
    <property type="match status" value="1"/>
</dbReference>
<dbReference type="AlphaFoldDB" id="A0A9X1ID94"/>
<evidence type="ECO:0000313" key="10">
    <source>
        <dbReference type="Proteomes" id="UP001139311"/>
    </source>
</evidence>
<dbReference type="Pfam" id="PF13581">
    <property type="entry name" value="HATPase_c_2"/>
    <property type="match status" value="1"/>
</dbReference>
<comment type="caution">
    <text evidence="9">The sequence shown here is derived from an EMBL/GenBank/DDBJ whole genome shotgun (WGS) entry which is preliminary data.</text>
</comment>
<evidence type="ECO:0000256" key="2">
    <source>
        <dbReference type="ARBA" id="ARBA00012438"/>
    </source>
</evidence>
<gene>
    <name evidence="9" type="ORF">LHA35_10210</name>
</gene>
<dbReference type="InterPro" id="IPR003594">
    <property type="entry name" value="HATPase_dom"/>
</dbReference>
<dbReference type="InterPro" id="IPR035965">
    <property type="entry name" value="PAS-like_dom_sf"/>
</dbReference>
<organism evidence="9 10">
    <name type="scientific">Roseicella aerolata</name>
    <dbReference type="NCBI Taxonomy" id="2883479"/>
    <lineage>
        <taxon>Bacteria</taxon>
        <taxon>Pseudomonadati</taxon>
        <taxon>Pseudomonadota</taxon>
        <taxon>Alphaproteobacteria</taxon>
        <taxon>Acetobacterales</taxon>
        <taxon>Roseomonadaceae</taxon>
        <taxon>Roseicella</taxon>
    </lineage>
</organism>
<evidence type="ECO:0000259" key="8">
    <source>
        <dbReference type="PROSITE" id="PS50113"/>
    </source>
</evidence>
<dbReference type="SUPFAM" id="SSF55874">
    <property type="entry name" value="ATPase domain of HSP90 chaperone/DNA topoisomerase II/histidine kinase"/>
    <property type="match status" value="1"/>
</dbReference>
<dbReference type="Proteomes" id="UP001139311">
    <property type="component" value="Unassembled WGS sequence"/>
</dbReference>
<feature type="domain" description="PAC" evidence="8">
    <location>
        <begin position="464"/>
        <end position="516"/>
    </location>
</feature>
<feature type="domain" description="PAC" evidence="8">
    <location>
        <begin position="213"/>
        <end position="266"/>
    </location>
</feature>
<dbReference type="EC" id="2.7.13.3" evidence="2"/>
<keyword evidence="4" id="KW-0808">Transferase</keyword>
<keyword evidence="5" id="KW-0418">Kinase</keyword>
<sequence>MPDIDCIRGFAEASPMAVAVLQGPSQRIRYVNPAFLAAAGRTEAALLDRKLAEAFPDLTESQRAALEQVRSDGAACRAMAVALPFGTGPQRLWDVELSALRDSHGRVGGVLALLRDVTAERAALRAAEAARATLDALFRHIPEGLILAEAPDARLARVSTHALHLVGRRAEEVLDQDAALHPTTWQVFHADGVTPARPEELPLTRAVQAGETVQHETWVLRRRDGAAMPILCSAGPIQEPGGPVQGGILCFRDVTDLQAAEAALAVQESRYRALVEAGALAVWITTPDGALVEDASWRGLTGQSVAEASGDGWLDAIHPEDRSRMAACWRSAIASGEPHEAECRIRTPGGWRWVSARAVARRDAAGRVIEWVGVTTDIEARKQAEQALRASEARFRTLAEAMPHLVWQTDAAGRPEYLNERWVALTGLDLSEGAGRGWMAALHPEDAARLGATWADALATGEEFDADARIRTLHGAYRWHRVKAAPVRDIGGRIRHWVGTCTDVEAQHQAEDRLREALAAQERLIREAEHRIRNSLQLVAALLRLQSGRVPEQAAREELEAATLRVQAVAEAHRALAMSPDLRRVRLFDMLRELAAGATVQHPGADIRTWAPDGLTLDAERAIPLALILSELVADALRHQRPETPGHPVRLEARAEGGRLTVSVADGGISLSEESPAGRLGETVIRALARQISAELETERAAATGTRVTLRLRLEAAERAAAPERGADRRGDPVR</sequence>
<dbReference type="SMART" id="SM00086">
    <property type="entry name" value="PAC"/>
    <property type="match status" value="3"/>
</dbReference>